<evidence type="ECO:0000313" key="11">
    <source>
        <dbReference type="Proteomes" id="UP000632377"/>
    </source>
</evidence>
<dbReference type="NCBIfam" id="TIGR01856">
    <property type="entry name" value="hisJ_fam"/>
    <property type="match status" value="1"/>
</dbReference>
<sequence>MIFDSHLHTKFSTDSKMDIEDAVKKAKELNIGLIITEHMDLKYPIKGNFIFNPEDYFNEYNKYRNSNTLLGIELGMRSDCVEENRQIIESFPFDYVIGSIHLVDTIDIFREDFYAGRTKKETYEQYLTCMLECLKSHNFIDSLGHIDYITRYARYEDKEIYYDDFSEYIDEVLKTAVVSNIPLEINTRRLRYKVAADSLLKIYRRFYEVGGRQVTIGSDAHNAAAIGNNINIALEIADRCNLKPVYFKERKMEYMK</sequence>
<dbReference type="EMBL" id="JAESWC010000009">
    <property type="protein sequence ID" value="MBL4937129.1"/>
    <property type="molecule type" value="Genomic_DNA"/>
</dbReference>
<reference evidence="10 11" key="1">
    <citation type="submission" date="2021-01" db="EMBL/GenBank/DDBJ databases">
        <title>Genome public.</title>
        <authorList>
            <person name="Liu C."/>
            <person name="Sun Q."/>
        </authorList>
    </citation>
    <scope>NUCLEOTIDE SEQUENCE [LARGE SCALE GENOMIC DNA]</scope>
    <source>
        <strain evidence="10 11">YIM B02515</strain>
    </source>
</reference>
<dbReference type="PANTHER" id="PTHR21039">
    <property type="entry name" value="HISTIDINOL PHOSPHATASE-RELATED"/>
    <property type="match status" value="1"/>
</dbReference>
<dbReference type="EC" id="3.1.3.15" evidence="3 8"/>
<dbReference type="SUPFAM" id="SSF89550">
    <property type="entry name" value="PHP domain-like"/>
    <property type="match status" value="1"/>
</dbReference>
<name>A0ABS1TFP0_9CLOT</name>
<evidence type="ECO:0000256" key="4">
    <source>
        <dbReference type="ARBA" id="ARBA00022605"/>
    </source>
</evidence>
<proteinExistence type="inferred from homology"/>
<comment type="caution">
    <text evidence="10">The sequence shown here is derived from an EMBL/GenBank/DDBJ whole genome shotgun (WGS) entry which is preliminary data.</text>
</comment>
<dbReference type="PANTHER" id="PTHR21039:SF0">
    <property type="entry name" value="HISTIDINOL-PHOSPHATASE"/>
    <property type="match status" value="1"/>
</dbReference>
<dbReference type="RefSeq" id="WP_202749893.1">
    <property type="nucleotide sequence ID" value="NZ_JAESWC010000009.1"/>
</dbReference>
<evidence type="ECO:0000256" key="6">
    <source>
        <dbReference type="ARBA" id="ARBA00023102"/>
    </source>
</evidence>
<evidence type="ECO:0000256" key="8">
    <source>
        <dbReference type="RuleBase" id="RU366003"/>
    </source>
</evidence>
<dbReference type="InterPro" id="IPR003141">
    <property type="entry name" value="Pol/His_phosphatase_N"/>
</dbReference>
<keyword evidence="11" id="KW-1185">Reference proteome</keyword>
<dbReference type="SMART" id="SM00481">
    <property type="entry name" value="POLIIIAc"/>
    <property type="match status" value="1"/>
</dbReference>
<evidence type="ECO:0000259" key="9">
    <source>
        <dbReference type="SMART" id="SM00481"/>
    </source>
</evidence>
<evidence type="ECO:0000256" key="5">
    <source>
        <dbReference type="ARBA" id="ARBA00022801"/>
    </source>
</evidence>
<evidence type="ECO:0000313" key="10">
    <source>
        <dbReference type="EMBL" id="MBL4937129.1"/>
    </source>
</evidence>
<accession>A0ABS1TFP0</accession>
<dbReference type="Pfam" id="PF02811">
    <property type="entry name" value="PHP"/>
    <property type="match status" value="1"/>
</dbReference>
<feature type="domain" description="Polymerase/histidinol phosphatase N-terminal" evidence="9">
    <location>
        <begin position="3"/>
        <end position="78"/>
    </location>
</feature>
<gene>
    <name evidence="10" type="ORF">JK636_15350</name>
</gene>
<dbReference type="InterPro" id="IPR016195">
    <property type="entry name" value="Pol/histidinol_Pase-like"/>
</dbReference>
<dbReference type="Gene3D" id="3.20.20.140">
    <property type="entry name" value="Metal-dependent hydrolases"/>
    <property type="match status" value="1"/>
</dbReference>
<evidence type="ECO:0000256" key="1">
    <source>
        <dbReference type="ARBA" id="ARBA00004970"/>
    </source>
</evidence>
<keyword evidence="5 8" id="KW-0378">Hydrolase</keyword>
<comment type="pathway">
    <text evidence="1 8">Amino-acid biosynthesis; L-histidine biosynthesis; L-histidine from 5-phospho-alpha-D-ribose 1-diphosphate: step 8/9.</text>
</comment>
<protein>
    <recommendedName>
        <fullName evidence="3 8">Histidinol-phosphatase</fullName>
        <shortName evidence="8">HolPase</shortName>
        <ecNumber evidence="3 8">3.1.3.15</ecNumber>
    </recommendedName>
</protein>
<organism evidence="10 11">
    <name type="scientific">Clostridium rhizosphaerae</name>
    <dbReference type="NCBI Taxonomy" id="2803861"/>
    <lineage>
        <taxon>Bacteria</taxon>
        <taxon>Bacillati</taxon>
        <taxon>Bacillota</taxon>
        <taxon>Clostridia</taxon>
        <taxon>Eubacteriales</taxon>
        <taxon>Clostridiaceae</taxon>
        <taxon>Clostridium</taxon>
    </lineage>
</organism>
<dbReference type="InterPro" id="IPR010140">
    <property type="entry name" value="Histidinol_P_phosphatase_HisJ"/>
</dbReference>
<evidence type="ECO:0000256" key="7">
    <source>
        <dbReference type="ARBA" id="ARBA00049158"/>
    </source>
</evidence>
<dbReference type="Proteomes" id="UP000632377">
    <property type="component" value="Unassembled WGS sequence"/>
</dbReference>
<dbReference type="InterPro" id="IPR004013">
    <property type="entry name" value="PHP_dom"/>
</dbReference>
<keyword evidence="4 8" id="KW-0028">Amino-acid biosynthesis</keyword>
<comment type="catalytic activity">
    <reaction evidence="7 8">
        <text>L-histidinol phosphate + H2O = L-histidinol + phosphate</text>
        <dbReference type="Rhea" id="RHEA:14465"/>
        <dbReference type="ChEBI" id="CHEBI:15377"/>
        <dbReference type="ChEBI" id="CHEBI:43474"/>
        <dbReference type="ChEBI" id="CHEBI:57699"/>
        <dbReference type="ChEBI" id="CHEBI:57980"/>
        <dbReference type="EC" id="3.1.3.15"/>
    </reaction>
</comment>
<comment type="similarity">
    <text evidence="2 8">Belongs to the PHP hydrolase family. HisK subfamily.</text>
</comment>
<dbReference type="NCBIfam" id="NF004086">
    <property type="entry name" value="PRK05588.1"/>
    <property type="match status" value="1"/>
</dbReference>
<evidence type="ECO:0000256" key="2">
    <source>
        <dbReference type="ARBA" id="ARBA00009152"/>
    </source>
</evidence>
<keyword evidence="6 8" id="KW-0368">Histidine biosynthesis</keyword>
<evidence type="ECO:0000256" key="3">
    <source>
        <dbReference type="ARBA" id="ARBA00013085"/>
    </source>
</evidence>